<keyword evidence="4" id="KW-0808">Transferase</keyword>
<proteinExistence type="predicted"/>
<evidence type="ECO:0000313" key="4">
    <source>
        <dbReference type="EMBL" id="MFC4694234.1"/>
    </source>
</evidence>
<protein>
    <submittedName>
        <fullName evidence="4">Diacylglycerol/lipid kinase family protein</fullName>
        <ecNumber evidence="4">2.7.1.-</ecNumber>
    </submittedName>
</protein>
<dbReference type="Pfam" id="PF00781">
    <property type="entry name" value="DAGK_cat"/>
    <property type="match status" value="1"/>
</dbReference>
<keyword evidence="2" id="KW-0812">Transmembrane</keyword>
<keyword evidence="4" id="KW-0418">Kinase</keyword>
<organism evidence="4 5">
    <name type="scientific">Geodermatophilus arenarius</name>
    <dbReference type="NCBI Taxonomy" id="1137990"/>
    <lineage>
        <taxon>Bacteria</taxon>
        <taxon>Bacillati</taxon>
        <taxon>Actinomycetota</taxon>
        <taxon>Actinomycetes</taxon>
        <taxon>Geodermatophilales</taxon>
        <taxon>Geodermatophilaceae</taxon>
        <taxon>Geodermatophilus</taxon>
    </lineage>
</organism>
<dbReference type="InterPro" id="IPR016064">
    <property type="entry name" value="NAD/diacylglycerol_kinase_sf"/>
</dbReference>
<gene>
    <name evidence="4" type="ORF">ACFO3M_12625</name>
</gene>
<comment type="caution">
    <text evidence="4">The sequence shown here is derived from an EMBL/GenBank/DDBJ whole genome shotgun (WGS) entry which is preliminary data.</text>
</comment>
<dbReference type="InterPro" id="IPR017438">
    <property type="entry name" value="ATP-NAD_kinase_N"/>
</dbReference>
<name>A0ABV9LJH8_9ACTN</name>
<evidence type="ECO:0000259" key="3">
    <source>
        <dbReference type="PROSITE" id="PS50146"/>
    </source>
</evidence>
<dbReference type="Proteomes" id="UP001596025">
    <property type="component" value="Unassembled WGS sequence"/>
</dbReference>
<evidence type="ECO:0000256" key="2">
    <source>
        <dbReference type="SAM" id="Phobius"/>
    </source>
</evidence>
<dbReference type="InterPro" id="IPR001206">
    <property type="entry name" value="Diacylglycerol_kinase_cat_dom"/>
</dbReference>
<dbReference type="RefSeq" id="WP_387988954.1">
    <property type="nucleotide sequence ID" value="NZ_JBHSGR010000012.1"/>
</dbReference>
<dbReference type="SUPFAM" id="SSF111331">
    <property type="entry name" value="NAD kinase/diacylglycerol kinase-like"/>
    <property type="match status" value="1"/>
</dbReference>
<dbReference type="Gene3D" id="2.60.200.40">
    <property type="match status" value="1"/>
</dbReference>
<sequence length="459" mass="48592">METSRTRRWEARAALALAAAALLVLLESANGRGLWLVALVVATVVAVVAGVFWFLRHGRIKRWFALALVVAAPLALVAVFVAEDLVLSAVVAALLWAAALGTARAALRPDPSQWTLPVTEVPPPRRPFLVMNPRSGGGKVGRFALRERAEELGAEVALLDRPGTDVQQLARDALARGADLLGVAGGDGTQALVADVAAEHGVPFLVVSAGTRNHFALDLGLDREDPSRCLDALRDGVEARIDLGSVNGRPFVNNASFGAYAEIVEDPGYREDKAGTTIAALPDLLSRRRGAHLRAEAGSLVADGPQAVLVSNGSYDESDLAGIGRRSRLDRGVLGVIAIRVDSARQAVELLRGAHQRGIRTAEAREVLVTADVPEVPVGIDGETVRLATPVRCTVRPGALRVRLPRDRPGVRAPRARVQWSSLWSLARGRPPRVQPAAPPDRPAPVGTEQAAQVPGTDG</sequence>
<keyword evidence="2" id="KW-0472">Membrane</keyword>
<dbReference type="Gene3D" id="3.40.50.10330">
    <property type="entry name" value="Probable inorganic polyphosphate/atp-NAD kinase, domain 1"/>
    <property type="match status" value="1"/>
</dbReference>
<dbReference type="GO" id="GO:0016301">
    <property type="term" value="F:kinase activity"/>
    <property type="evidence" value="ECO:0007669"/>
    <property type="project" value="UniProtKB-KW"/>
</dbReference>
<dbReference type="EMBL" id="JBHSGR010000012">
    <property type="protein sequence ID" value="MFC4694234.1"/>
    <property type="molecule type" value="Genomic_DNA"/>
</dbReference>
<feature type="transmembrane region" description="Helical" evidence="2">
    <location>
        <begin position="63"/>
        <end position="81"/>
    </location>
</feature>
<feature type="region of interest" description="Disordered" evidence="1">
    <location>
        <begin position="428"/>
        <end position="459"/>
    </location>
</feature>
<evidence type="ECO:0000256" key="1">
    <source>
        <dbReference type="SAM" id="MobiDB-lite"/>
    </source>
</evidence>
<feature type="compositionally biased region" description="Pro residues" evidence="1">
    <location>
        <begin position="433"/>
        <end position="443"/>
    </location>
</feature>
<reference evidence="5" key="1">
    <citation type="journal article" date="2019" name="Int. J. Syst. Evol. Microbiol.">
        <title>The Global Catalogue of Microorganisms (GCM) 10K type strain sequencing project: providing services to taxonomists for standard genome sequencing and annotation.</title>
        <authorList>
            <consortium name="The Broad Institute Genomics Platform"/>
            <consortium name="The Broad Institute Genome Sequencing Center for Infectious Disease"/>
            <person name="Wu L."/>
            <person name="Ma J."/>
        </authorList>
    </citation>
    <scope>NUCLEOTIDE SEQUENCE [LARGE SCALE GENOMIC DNA]</scope>
    <source>
        <strain evidence="5">CCUG 62763</strain>
    </source>
</reference>
<evidence type="ECO:0000313" key="5">
    <source>
        <dbReference type="Proteomes" id="UP001596025"/>
    </source>
</evidence>
<dbReference type="EC" id="2.7.1.-" evidence="4"/>
<feature type="transmembrane region" description="Helical" evidence="2">
    <location>
        <begin position="38"/>
        <end position="56"/>
    </location>
</feature>
<keyword evidence="5" id="KW-1185">Reference proteome</keyword>
<dbReference type="PROSITE" id="PS50146">
    <property type="entry name" value="DAGK"/>
    <property type="match status" value="1"/>
</dbReference>
<keyword evidence="2" id="KW-1133">Transmembrane helix</keyword>
<accession>A0ABV9LJH8</accession>
<feature type="domain" description="DAGKc" evidence="3">
    <location>
        <begin position="122"/>
        <end position="250"/>
    </location>
</feature>